<evidence type="ECO:0000259" key="14">
    <source>
        <dbReference type="Pfam" id="PF00316"/>
    </source>
</evidence>
<evidence type="ECO:0000259" key="15">
    <source>
        <dbReference type="Pfam" id="PF18913"/>
    </source>
</evidence>
<evidence type="ECO:0000256" key="4">
    <source>
        <dbReference type="ARBA" id="ARBA00013093"/>
    </source>
</evidence>
<evidence type="ECO:0000256" key="10">
    <source>
        <dbReference type="ARBA" id="ARBA00072069"/>
    </source>
</evidence>
<dbReference type="PATRIC" id="fig|1255043.3.peg.1525"/>
<dbReference type="PROSITE" id="PS00124">
    <property type="entry name" value="FBPASE"/>
    <property type="match status" value="1"/>
</dbReference>
<feature type="binding site" evidence="12">
    <location>
        <position position="122"/>
    </location>
    <ligand>
        <name>Mg(2+)</name>
        <dbReference type="ChEBI" id="CHEBI:18420"/>
        <label>1</label>
    </ligand>
</feature>
<name>L0DW20_THIND</name>
<dbReference type="SUPFAM" id="SSF56655">
    <property type="entry name" value="Carbohydrate phosphatase"/>
    <property type="match status" value="1"/>
</dbReference>
<evidence type="ECO:0000256" key="1">
    <source>
        <dbReference type="ARBA" id="ARBA00001273"/>
    </source>
</evidence>
<proteinExistence type="inferred from homology"/>
<dbReference type="InterPro" id="IPR020548">
    <property type="entry name" value="Fructose_bisphosphatase_AS"/>
</dbReference>
<evidence type="ECO:0000256" key="2">
    <source>
        <dbReference type="ARBA" id="ARBA00005215"/>
    </source>
</evidence>
<feature type="binding site" evidence="12">
    <location>
        <position position="120"/>
    </location>
    <ligand>
        <name>Mg(2+)</name>
        <dbReference type="ChEBI" id="CHEBI:18420"/>
        <label>1</label>
    </ligand>
</feature>
<keyword evidence="7 12" id="KW-0378">Hydrolase</keyword>
<feature type="domain" description="Fructose-1-6-bisphosphatase class I N-terminal" evidence="14">
    <location>
        <begin position="10"/>
        <end position="201"/>
    </location>
</feature>
<evidence type="ECO:0000256" key="3">
    <source>
        <dbReference type="ARBA" id="ARBA00010941"/>
    </source>
</evidence>
<dbReference type="PIRSF" id="PIRSF000904">
    <property type="entry name" value="FBPtase_SBPase"/>
    <property type="match status" value="1"/>
</dbReference>
<dbReference type="InterPro" id="IPR028343">
    <property type="entry name" value="FBPtase"/>
</dbReference>
<dbReference type="FunFam" id="3.30.540.10:FF:000002">
    <property type="entry name" value="Fructose-1,6-bisphosphatase class 1"/>
    <property type="match status" value="1"/>
</dbReference>
<dbReference type="RefSeq" id="WP_015258309.1">
    <property type="nucleotide sequence ID" value="NC_019902.2"/>
</dbReference>
<evidence type="ECO:0000256" key="9">
    <source>
        <dbReference type="ARBA" id="ARBA00023277"/>
    </source>
</evidence>
<dbReference type="KEGG" id="tni:TVNIR_1507"/>
<dbReference type="Pfam" id="PF00316">
    <property type="entry name" value="FBPase"/>
    <property type="match status" value="1"/>
</dbReference>
<evidence type="ECO:0000313" key="17">
    <source>
        <dbReference type="Proteomes" id="UP000010809"/>
    </source>
</evidence>
<accession>L0DW20</accession>
<keyword evidence="5 12" id="KW-0963">Cytoplasm</keyword>
<dbReference type="eggNOG" id="COG0158">
    <property type="taxonomic scope" value="Bacteria"/>
</dbReference>
<keyword evidence="9 12" id="KW-0119">Carbohydrate metabolism</keyword>
<dbReference type="STRING" id="1255043.TVNIR_1507"/>
<dbReference type="FunFam" id="3.40.190.80:FF:000001">
    <property type="entry name" value="Fructose-1,6-bisphosphatase class 1"/>
    <property type="match status" value="1"/>
</dbReference>
<comment type="pathway">
    <text evidence="2">Carbohydrate biosynthesis; Calvin cycle.</text>
</comment>
<dbReference type="GO" id="GO:0006002">
    <property type="term" value="P:fructose 6-phosphate metabolic process"/>
    <property type="evidence" value="ECO:0007669"/>
    <property type="project" value="TreeGrafter"/>
</dbReference>
<keyword evidence="8 12" id="KW-0460">Magnesium</keyword>
<comment type="pathway">
    <text evidence="12">Carbohydrate biosynthesis; gluconeogenesis.</text>
</comment>
<evidence type="ECO:0000256" key="6">
    <source>
        <dbReference type="ARBA" id="ARBA00022723"/>
    </source>
</evidence>
<comment type="subcellular location">
    <subcellularLocation>
        <location evidence="12">Cytoplasm</location>
    </subcellularLocation>
</comment>
<dbReference type="GO" id="GO:0006094">
    <property type="term" value="P:gluconeogenesis"/>
    <property type="evidence" value="ECO:0007669"/>
    <property type="project" value="UniProtKB-UniRule"/>
</dbReference>
<dbReference type="HAMAP" id="MF_01855">
    <property type="entry name" value="FBPase_class1"/>
    <property type="match status" value="1"/>
</dbReference>
<dbReference type="UniPathway" id="UPA00138"/>
<comment type="caution">
    <text evidence="12">Lacks conserved residue(s) required for the propagation of feature annotation.</text>
</comment>
<comment type="similarity">
    <text evidence="3 12 13">Belongs to the FBPase class 1 family.</text>
</comment>
<keyword evidence="6 12" id="KW-0479">Metal-binding</keyword>
<dbReference type="InterPro" id="IPR044015">
    <property type="entry name" value="FBPase_C_dom"/>
</dbReference>
<comment type="subunit">
    <text evidence="12">Homotetramer.</text>
</comment>
<evidence type="ECO:0000256" key="12">
    <source>
        <dbReference type="HAMAP-Rule" id="MF_01855"/>
    </source>
</evidence>
<dbReference type="PANTHER" id="PTHR11556">
    <property type="entry name" value="FRUCTOSE-1,6-BISPHOSPHATASE-RELATED"/>
    <property type="match status" value="1"/>
</dbReference>
<dbReference type="GO" id="GO:0042132">
    <property type="term" value="F:fructose 1,6-bisphosphate 1-phosphatase activity"/>
    <property type="evidence" value="ECO:0007669"/>
    <property type="project" value="UniProtKB-UniRule"/>
</dbReference>
<feature type="binding site" evidence="12">
    <location>
        <position position="279"/>
    </location>
    <ligand>
        <name>substrate</name>
    </ligand>
</feature>
<dbReference type="Proteomes" id="UP000010809">
    <property type="component" value="Chromosome"/>
</dbReference>
<protein>
    <recommendedName>
        <fullName evidence="10 12">Fructose-1,6-bisphosphatase class 1</fullName>
        <shortName evidence="12">FBPase class 1</shortName>
        <ecNumber evidence="4 12">3.1.3.11</ecNumber>
    </recommendedName>
    <alternativeName>
        <fullName evidence="11 12">D-fructose-1,6-bisphosphate 1-phosphohydrolase class 1</fullName>
    </alternativeName>
</protein>
<dbReference type="Gene3D" id="3.40.190.80">
    <property type="match status" value="1"/>
</dbReference>
<dbReference type="GO" id="GO:0030388">
    <property type="term" value="P:fructose 1,6-bisphosphate metabolic process"/>
    <property type="evidence" value="ECO:0007669"/>
    <property type="project" value="TreeGrafter"/>
</dbReference>
<feature type="binding site" evidence="12">
    <location>
        <position position="97"/>
    </location>
    <ligand>
        <name>Mg(2+)</name>
        <dbReference type="ChEBI" id="CHEBI:18420"/>
        <label>1</label>
    </ligand>
</feature>
<dbReference type="OrthoDB" id="9806756at2"/>
<evidence type="ECO:0000256" key="5">
    <source>
        <dbReference type="ARBA" id="ARBA00022490"/>
    </source>
</evidence>
<keyword evidence="17" id="KW-1185">Reference proteome</keyword>
<dbReference type="CDD" id="cd00354">
    <property type="entry name" value="FBPase"/>
    <property type="match status" value="1"/>
</dbReference>
<dbReference type="PRINTS" id="PR00115">
    <property type="entry name" value="F16BPHPHTASE"/>
</dbReference>
<evidence type="ECO:0000313" key="16">
    <source>
        <dbReference type="EMBL" id="AGA33175.1"/>
    </source>
</evidence>
<feature type="binding site" evidence="12">
    <location>
        <position position="123"/>
    </location>
    <ligand>
        <name>Mg(2+)</name>
        <dbReference type="ChEBI" id="CHEBI:18420"/>
        <label>2</label>
    </ligand>
</feature>
<dbReference type="PANTHER" id="PTHR11556:SF35">
    <property type="entry name" value="SEDOHEPTULOSE-1,7-BISPHOSPHATASE, CHLOROPLASTIC"/>
    <property type="match status" value="1"/>
</dbReference>
<evidence type="ECO:0000256" key="7">
    <source>
        <dbReference type="ARBA" id="ARBA00022801"/>
    </source>
</evidence>
<dbReference type="PIRSF" id="PIRSF500210">
    <property type="entry name" value="FBPtase"/>
    <property type="match status" value="1"/>
</dbReference>
<feature type="binding site" evidence="12">
    <location>
        <position position="120"/>
    </location>
    <ligand>
        <name>Mg(2+)</name>
        <dbReference type="ChEBI" id="CHEBI:18420"/>
        <label>2</label>
    </ligand>
</feature>
<feature type="binding site" evidence="12">
    <location>
        <position position="249"/>
    </location>
    <ligand>
        <name>substrate</name>
    </ligand>
</feature>
<organism evidence="16 17">
    <name type="scientific">Thioalkalivibrio nitratireducens (strain DSM 14787 / UNIQEM 213 / ALEN2)</name>
    <dbReference type="NCBI Taxonomy" id="1255043"/>
    <lineage>
        <taxon>Bacteria</taxon>
        <taxon>Pseudomonadati</taxon>
        <taxon>Pseudomonadota</taxon>
        <taxon>Gammaproteobacteria</taxon>
        <taxon>Chromatiales</taxon>
        <taxon>Ectothiorhodospiraceae</taxon>
        <taxon>Thioalkalivibrio</taxon>
    </lineage>
</organism>
<dbReference type="InterPro" id="IPR000146">
    <property type="entry name" value="FBPase_class-1"/>
</dbReference>
<feature type="binding site" evidence="12">
    <location>
        <position position="285"/>
    </location>
    <ligand>
        <name>Mg(2+)</name>
        <dbReference type="ChEBI" id="CHEBI:18420"/>
        <label>2</label>
    </ligand>
</feature>
<comment type="cofactor">
    <cofactor evidence="12">
        <name>Mg(2+)</name>
        <dbReference type="ChEBI" id="CHEBI:18420"/>
    </cofactor>
    <text evidence="12">Binds 2 magnesium ions per subunit.</text>
</comment>
<comment type="catalytic activity">
    <reaction evidence="1 12">
        <text>beta-D-fructose 1,6-bisphosphate + H2O = beta-D-fructose 6-phosphate + phosphate</text>
        <dbReference type="Rhea" id="RHEA:11064"/>
        <dbReference type="ChEBI" id="CHEBI:15377"/>
        <dbReference type="ChEBI" id="CHEBI:32966"/>
        <dbReference type="ChEBI" id="CHEBI:43474"/>
        <dbReference type="ChEBI" id="CHEBI:57634"/>
        <dbReference type="EC" id="3.1.3.11"/>
    </reaction>
</comment>
<dbReference type="GO" id="GO:0006000">
    <property type="term" value="P:fructose metabolic process"/>
    <property type="evidence" value="ECO:0007669"/>
    <property type="project" value="TreeGrafter"/>
</dbReference>
<dbReference type="NCBIfam" id="NF006778">
    <property type="entry name" value="PRK09293.1-1"/>
    <property type="match status" value="1"/>
</dbReference>
<evidence type="ECO:0000256" key="11">
    <source>
        <dbReference type="ARBA" id="ARBA00081210"/>
    </source>
</evidence>
<dbReference type="GO" id="GO:0000287">
    <property type="term" value="F:magnesium ion binding"/>
    <property type="evidence" value="ECO:0007669"/>
    <property type="project" value="UniProtKB-UniRule"/>
</dbReference>
<dbReference type="EC" id="3.1.3.11" evidence="4 12"/>
<feature type="binding site" evidence="12">
    <location>
        <position position="216"/>
    </location>
    <ligand>
        <name>substrate</name>
    </ligand>
</feature>
<dbReference type="AlphaFoldDB" id="L0DW20"/>
<dbReference type="GO" id="GO:0005829">
    <property type="term" value="C:cytosol"/>
    <property type="evidence" value="ECO:0007669"/>
    <property type="project" value="TreeGrafter"/>
</dbReference>
<dbReference type="Pfam" id="PF18913">
    <property type="entry name" value="FBPase_C"/>
    <property type="match status" value="1"/>
</dbReference>
<gene>
    <name evidence="12" type="primary">fbp</name>
    <name evidence="16" type="ordered locus">TVNIR_1507</name>
</gene>
<dbReference type="GO" id="GO:0005986">
    <property type="term" value="P:sucrose biosynthetic process"/>
    <property type="evidence" value="ECO:0007669"/>
    <property type="project" value="TreeGrafter"/>
</dbReference>
<evidence type="ECO:0000256" key="13">
    <source>
        <dbReference type="RuleBase" id="RU000508"/>
    </source>
</evidence>
<sequence length="340" mass="37316">MRASAGYPIITLNEFIINRQSEHPEARGDLSRLLHHIGVAAKIVNKKINKAGLVDILGEAGDVNVQGEDVQKLDVFANDHFTAALQASGEVCAIASEENQEIITFDEGLSRDGHYVFCMDPLDGSSNIEVNVSVGTIFSIYRRLSPEGEPAELSDFLQTGEHQVAAGYVIYGSSTTLVYTTGNGVDGFTLDPGIGEFCLSHSGIRTPETGRIYSINEGNYVHFPIGVKKYIKYCQEIDPNSGRPYTSRYIGSLVSDFHRNLLKGGIFIYPQTQSAPRGKLRLIYECNPIAFIAEQAGGTATNGITRTVELHPQGLHQRVPFYVGSRSMVDKAHEFLNTYH</sequence>
<dbReference type="Gene3D" id="3.30.540.10">
    <property type="entry name" value="Fructose-1,6-Bisphosphatase, subunit A, domain 1"/>
    <property type="match status" value="1"/>
</dbReference>
<reference evidence="16" key="1">
    <citation type="submission" date="2015-12" db="EMBL/GenBank/DDBJ databases">
        <authorList>
            <person name="Tikhonova T.V."/>
            <person name="Pavlov A.R."/>
            <person name="Beletsky A.V."/>
            <person name="Mardanov A.V."/>
            <person name="Sorokin D.Y."/>
            <person name="Ravin N.V."/>
            <person name="Popov V.O."/>
        </authorList>
    </citation>
    <scope>NUCLEOTIDE SEQUENCE</scope>
    <source>
        <strain evidence="16">DSM 14787</strain>
    </source>
</reference>
<feature type="binding site" evidence="12">
    <location>
        <begin position="123"/>
        <end position="126"/>
    </location>
    <ligand>
        <name>substrate</name>
    </ligand>
</feature>
<dbReference type="HOGENOM" id="CLU_039977_2_2_6"/>
<evidence type="ECO:0000256" key="8">
    <source>
        <dbReference type="ARBA" id="ARBA00022842"/>
    </source>
</evidence>
<feature type="domain" description="Fructose-1-6-bisphosphatase class 1 C-terminal" evidence="15">
    <location>
        <begin position="207"/>
        <end position="336"/>
    </location>
</feature>
<dbReference type="EMBL" id="CP003989">
    <property type="protein sequence ID" value="AGA33175.1"/>
    <property type="molecule type" value="Genomic_DNA"/>
</dbReference>
<dbReference type="InterPro" id="IPR033391">
    <property type="entry name" value="FBPase_N"/>
</dbReference>